<feature type="region of interest" description="Disordered" evidence="2">
    <location>
        <begin position="720"/>
        <end position="780"/>
    </location>
</feature>
<feature type="region of interest" description="Disordered" evidence="2">
    <location>
        <begin position="658"/>
        <end position="677"/>
    </location>
</feature>
<feature type="compositionally biased region" description="Low complexity" evidence="2">
    <location>
        <begin position="231"/>
        <end position="240"/>
    </location>
</feature>
<dbReference type="InterPro" id="IPR050300">
    <property type="entry name" value="GDXG_lipolytic_enzyme"/>
</dbReference>
<evidence type="ECO:0000256" key="1">
    <source>
        <dbReference type="ARBA" id="ARBA00022801"/>
    </source>
</evidence>
<keyword evidence="1" id="KW-0378">Hydrolase</keyword>
<dbReference type="Gene3D" id="3.40.50.1820">
    <property type="entry name" value="alpha/beta hydrolase"/>
    <property type="match status" value="1"/>
</dbReference>
<dbReference type="InterPro" id="IPR029058">
    <property type="entry name" value="AB_hydrolase_fold"/>
</dbReference>
<evidence type="ECO:0000313" key="4">
    <source>
        <dbReference type="EMBL" id="KAG7575413.1"/>
    </source>
</evidence>
<evidence type="ECO:0000313" key="5">
    <source>
        <dbReference type="Proteomes" id="UP000812966"/>
    </source>
</evidence>
<feature type="region of interest" description="Disordered" evidence="2">
    <location>
        <begin position="210"/>
        <end position="287"/>
    </location>
</feature>
<dbReference type="AlphaFoldDB" id="A0A8K0JSL5"/>
<dbReference type="EMBL" id="JABELV010000004">
    <property type="protein sequence ID" value="KAG7575413.1"/>
    <property type="molecule type" value="Genomic_DNA"/>
</dbReference>
<comment type="caution">
    <text evidence="4">The sequence shown here is derived from an EMBL/GenBank/DDBJ whole genome shotgun (WGS) entry which is preliminary data.</text>
</comment>
<name>A0A8K0JSL5_9TREE</name>
<feature type="compositionally biased region" description="Basic and acidic residues" evidence="2">
    <location>
        <begin position="210"/>
        <end position="221"/>
    </location>
</feature>
<feature type="region of interest" description="Disordered" evidence="2">
    <location>
        <begin position="1"/>
        <end position="65"/>
    </location>
</feature>
<feature type="compositionally biased region" description="Low complexity" evidence="2">
    <location>
        <begin position="1"/>
        <end position="14"/>
    </location>
</feature>
<feature type="compositionally biased region" description="Acidic residues" evidence="2">
    <location>
        <begin position="612"/>
        <end position="623"/>
    </location>
</feature>
<dbReference type="Proteomes" id="UP000812966">
    <property type="component" value="Unassembled WGS sequence"/>
</dbReference>
<dbReference type="Pfam" id="PF07859">
    <property type="entry name" value="Abhydrolase_3"/>
    <property type="match status" value="1"/>
</dbReference>
<proteinExistence type="predicted"/>
<feature type="region of interest" description="Disordered" evidence="2">
    <location>
        <begin position="610"/>
        <end position="634"/>
    </location>
</feature>
<feature type="compositionally biased region" description="Basic and acidic residues" evidence="2">
    <location>
        <begin position="278"/>
        <end position="287"/>
    </location>
</feature>
<organism evidence="4 5">
    <name type="scientific">Filobasidium floriforme</name>
    <dbReference type="NCBI Taxonomy" id="5210"/>
    <lineage>
        <taxon>Eukaryota</taxon>
        <taxon>Fungi</taxon>
        <taxon>Dikarya</taxon>
        <taxon>Basidiomycota</taxon>
        <taxon>Agaricomycotina</taxon>
        <taxon>Tremellomycetes</taxon>
        <taxon>Filobasidiales</taxon>
        <taxon>Filobasidiaceae</taxon>
        <taxon>Filobasidium</taxon>
    </lineage>
</organism>
<reference evidence="4" key="1">
    <citation type="submission" date="2020-04" db="EMBL/GenBank/DDBJ databases">
        <title>Analysis of mating type loci in Filobasidium floriforme.</title>
        <authorList>
            <person name="Nowrousian M."/>
        </authorList>
    </citation>
    <scope>NUCLEOTIDE SEQUENCE</scope>
    <source>
        <strain evidence="4">CBS 6242</strain>
    </source>
</reference>
<accession>A0A8K0JSL5</accession>
<feature type="domain" description="Alpha/beta hydrolase fold-3" evidence="3">
    <location>
        <begin position="297"/>
        <end position="506"/>
    </location>
</feature>
<protein>
    <recommendedName>
        <fullName evidence="3">Alpha/beta hydrolase fold-3 domain-containing protein</fullName>
    </recommendedName>
</protein>
<gene>
    <name evidence="4" type="ORF">FFLO_00403</name>
</gene>
<dbReference type="InterPro" id="IPR013094">
    <property type="entry name" value="AB_hydrolase_3"/>
</dbReference>
<dbReference type="OrthoDB" id="408631at2759"/>
<sequence length="851" mass="92504">MSSARSTTSASTSTEDPPTRHLLPLPSLTSKLHLTPYTHPTPTSSSTPPPLPPRSRIDPSMIQKEPPLPLSRLGVKGLVKWGRDNWADVGWFLGKKGWDIGWSLVKYGIWGPPRPSWGIEMTTIAAIMRNLGQHSSLADITLIRNFISIHHLLPLPPDAIVTPVRFEVRKREGDEEGLKGFLANLDAEEDGIRTLSGEWVVNKSVWKRLRSEAREREAERQQRRRERSTEGAAAGLNASGSGSGTGRAGGNDANERGGSGSESGRKTGLVLDTSVAPAKDEGKGKTARGKKEEKVIYYIHGGAYYVGQATTHRTITIALSKHCNCRVFAINYRLAPEVRFPEPLLDVVYGYFRLVEDLRIEPKNIIVMGDSAGGGLSLALVMYLRDAGYQNLLPRAMVLMSPWVDLTMSCGSWDENAEFDVVPIPGQEDHLNPVSCYLGPEGIKKYLTHPYASPLFGDFTGLPPMLMQAGDAECLRDEITLLAYKATLAGVEVQHELYIDQVHVFQSFPFLESCGVAFKSIAKYVKGLQETGPSLLPQASEKPVPHIQTTLPDRSAPLYTPVDEDTVASEMALGETKLVKSDGTEVDIDEAKDDEVEGVNEKAEQILQETIDKEEAEEEEEEQRDSLSPLAKSSALLPLVDDEGEGRNEQGEPSISITHASEEDISGLPRAASPQKPFMRRALSGFARARPESPQLVRRTSGSSFFSFSAVRPTTSISNTLGAQDHQLPPSSPSTGAAHLPSSPSWPPHTTARGHRPTISHQLARSPVVPTTRARSSSHSDMINLVNGYSQGGAAIRTVVYSPGPVKATTVVQNDTDLHDAPLDLDVDAQTTHTHAHGDIKPGGLGLHTQG</sequence>
<dbReference type="GO" id="GO:0016787">
    <property type="term" value="F:hydrolase activity"/>
    <property type="evidence" value="ECO:0007669"/>
    <property type="project" value="UniProtKB-KW"/>
</dbReference>
<dbReference type="PANTHER" id="PTHR48081">
    <property type="entry name" value="AB HYDROLASE SUPERFAMILY PROTEIN C4A8.06C"/>
    <property type="match status" value="1"/>
</dbReference>
<feature type="compositionally biased region" description="Low complexity" evidence="2">
    <location>
        <begin position="32"/>
        <end position="46"/>
    </location>
</feature>
<evidence type="ECO:0000259" key="3">
    <source>
        <dbReference type="Pfam" id="PF07859"/>
    </source>
</evidence>
<dbReference type="SUPFAM" id="SSF53474">
    <property type="entry name" value="alpha/beta-Hydrolases"/>
    <property type="match status" value="1"/>
</dbReference>
<dbReference type="PANTHER" id="PTHR48081:SF26">
    <property type="entry name" value="ALPHA_BETA HYDROLASE FOLD-3 DOMAIN-CONTAINING PROTEIN"/>
    <property type="match status" value="1"/>
</dbReference>
<keyword evidence="5" id="KW-1185">Reference proteome</keyword>
<evidence type="ECO:0000256" key="2">
    <source>
        <dbReference type="SAM" id="MobiDB-lite"/>
    </source>
</evidence>